<protein>
    <recommendedName>
        <fullName evidence="8">Acetyl-CoA decarbonylase/synthase complex subunit gamma</fullName>
        <shortName evidence="8">ACDS complex subunit gamma</shortName>
        <ecNumber evidence="8">2.1.1.245</ecNumber>
    </recommendedName>
    <alternativeName>
        <fullName evidence="8">5-methyltetrahydrosarcinapterin:corrinoid/iron-sulfur protein Co-methyltransferase</fullName>
    </alternativeName>
    <alternativeName>
        <fullName evidence="8">ACDS complex methyltransferase</fullName>
    </alternativeName>
    <alternativeName>
        <fullName evidence="8">Corrinoid/iron-sulfur component large subunit</fullName>
    </alternativeName>
</protein>
<evidence type="ECO:0000256" key="8">
    <source>
        <dbReference type="HAMAP-Rule" id="MF_01136"/>
    </source>
</evidence>
<gene>
    <name evidence="8" type="primary">cdhE</name>
    <name evidence="12" type="ORF">GACE_0354</name>
</gene>
<evidence type="ECO:0000256" key="5">
    <source>
        <dbReference type="ARBA" id="ARBA00023004"/>
    </source>
</evidence>
<dbReference type="PROSITE" id="PS51656">
    <property type="entry name" value="4FE4S"/>
    <property type="match status" value="1"/>
</dbReference>
<dbReference type="Gene3D" id="3.20.20.20">
    <property type="entry name" value="Dihydropteroate synthase-like"/>
    <property type="match status" value="1"/>
</dbReference>
<dbReference type="GeneID" id="24796958"/>
<dbReference type="STRING" id="565033.GACE_0354"/>
<comment type="subunit">
    <text evidence="8">Heterodimer of delta and gamma chains. The ACDS complex is made up of alpha, epsilon, beta, gamma and delta chains with a probable stoichiometry of (alpha(2)epsilon(2))(4)-beta(8)-(gamma(1)delta(1))(8).</text>
</comment>
<keyword evidence="5 8" id="KW-0408">Iron</keyword>
<sequence>MKVKSPLEVYKFLPQTNCGECGYDTCMSFAAQIIDRSVKPTDCPPLVEKAKTDKKFEKKLNELVELTSPEIAEVVIGTGESAVKIGGEDVLHRHELTFFNPPPFFFDVWDTLDEAQIDERCKKVVEYRKFYVGDYITLEGIAVRCTSNDPEKFRSVAKKVSEYGKPMILISLNPECMRAALEEVADKRPLIYAATEDNWKDFLQLALEFNVPVTLRSRNLDTLKSMAKTFKDAGVKEIVLDPVTEPLGDGLRGTFERVVQLRRTGILGEDKDIAYPIMVTPIAAWLVEGDEVTKGYWEAVIAGTFIVKYADVMIFRNLEQYTVMPSVILRYNIYTDPRTPVQVEPGLREINSPGPEDPVFITTNFALTYYTVESDLSSNNIKGWLLVLDTEGLGVEVSVAGGQFTAAKVKDLIQQTGIEQKVNHKNLVIPGLAARLQGAIEDETGWSVFVGPMDSGRIKGWLEKNWPPESKE</sequence>
<dbReference type="GO" id="GO:0008168">
    <property type="term" value="F:methyltransferase activity"/>
    <property type="evidence" value="ECO:0007669"/>
    <property type="project" value="UniProtKB-UniRule"/>
</dbReference>
<dbReference type="InterPro" id="IPR023427">
    <property type="entry name" value="AcylCoA_decarb/synth_gsu_arc"/>
</dbReference>
<dbReference type="InterPro" id="IPR016218">
    <property type="entry name" value="AcylCoA_decarb/synth_gsu"/>
</dbReference>
<feature type="domain" description="4Fe-4S" evidence="11">
    <location>
        <begin position="1"/>
        <end position="65"/>
    </location>
</feature>
<dbReference type="eggNOG" id="arCOG01979">
    <property type="taxonomic scope" value="Archaea"/>
</dbReference>
<accession>A0A0A7GEM8</accession>
<dbReference type="RefSeq" id="WP_048090656.1">
    <property type="nucleotide sequence ID" value="NZ_CP009552.1"/>
</dbReference>
<dbReference type="EC" id="2.1.1.245" evidence="8"/>
<keyword evidence="1 8" id="KW-0004">4Fe-4S</keyword>
<dbReference type="AlphaFoldDB" id="A0A0A7GEM8"/>
<keyword evidence="2 8" id="KW-0489">Methyltransferase</keyword>
<dbReference type="GO" id="GO:0032259">
    <property type="term" value="P:methylation"/>
    <property type="evidence" value="ECO:0007669"/>
    <property type="project" value="UniProtKB-KW"/>
</dbReference>
<feature type="binding site" evidence="8 10">
    <location>
        <position position="21"/>
    </location>
    <ligand>
        <name>[4Fe-4S] cluster</name>
        <dbReference type="ChEBI" id="CHEBI:49883"/>
    </ligand>
</feature>
<keyword evidence="4 8" id="KW-0479">Metal-binding</keyword>
<dbReference type="Gene3D" id="3.40.50.11600">
    <property type="match status" value="1"/>
</dbReference>
<keyword evidence="7 8" id="KW-0170">Cobalt</keyword>
<evidence type="ECO:0000313" key="13">
    <source>
        <dbReference type="Proteomes" id="UP000030624"/>
    </source>
</evidence>
<feature type="binding site" evidence="8 10">
    <location>
        <position position="43"/>
    </location>
    <ligand>
        <name>[4Fe-4S] cluster</name>
        <dbReference type="ChEBI" id="CHEBI:49883"/>
    </ligand>
</feature>
<name>A0A0A7GEM8_GEOAI</name>
<feature type="binding site" evidence="9">
    <location>
        <position position="362"/>
    </location>
    <ligand>
        <name>5-methoxybenzimidazolylcob(I)amide</name>
        <dbReference type="ChEBI" id="CHEBI:157765"/>
    </ligand>
</feature>
<dbReference type="InterPro" id="IPR007202">
    <property type="entry name" value="4Fe-4S_dom"/>
</dbReference>
<dbReference type="InterPro" id="IPR011005">
    <property type="entry name" value="Dihydropteroate_synth-like_sf"/>
</dbReference>
<evidence type="ECO:0000259" key="11">
    <source>
        <dbReference type="PROSITE" id="PS51656"/>
    </source>
</evidence>
<dbReference type="NCBIfam" id="NF003195">
    <property type="entry name" value="PRK04165.1"/>
    <property type="match status" value="1"/>
</dbReference>
<comment type="catalytic activity">
    <reaction evidence="8">
        <text>5,6,7,8-tetrahydrosarcinapterin + methyl-Co(III)-[corrinoid Fe-S protein] = 5-methyltetrahydrosarcinapterin + Co(I)-[corrinoid Fe-S protein] + H(+)</text>
        <dbReference type="Rhea" id="RHEA:45196"/>
        <dbReference type="Rhea" id="RHEA-COMP:11110"/>
        <dbReference type="Rhea" id="RHEA-COMP:11111"/>
        <dbReference type="ChEBI" id="CHEBI:15378"/>
        <dbReference type="ChEBI" id="CHEBI:59924"/>
        <dbReference type="ChEBI" id="CHEBI:64267"/>
        <dbReference type="ChEBI" id="CHEBI:85033"/>
        <dbReference type="ChEBI" id="CHEBI:85035"/>
        <dbReference type="EC" id="2.1.1.245"/>
    </reaction>
</comment>
<dbReference type="KEGG" id="gac:GACE_0354"/>
<dbReference type="Pfam" id="PF03599">
    <property type="entry name" value="CdhD"/>
    <property type="match status" value="1"/>
</dbReference>
<feature type="binding site" evidence="8 10">
    <location>
        <position position="26"/>
    </location>
    <ligand>
        <name>[4Fe-4S] cluster</name>
        <dbReference type="ChEBI" id="CHEBI:49883"/>
    </ligand>
</feature>
<evidence type="ECO:0000256" key="3">
    <source>
        <dbReference type="ARBA" id="ARBA00022679"/>
    </source>
</evidence>
<proteinExistence type="inferred from homology"/>
<comment type="cofactor">
    <cofactor evidence="8">
        <name>[4Fe-4S] cluster</name>
        <dbReference type="ChEBI" id="CHEBI:49883"/>
    </cofactor>
    <text evidence="8">Binds 1 [4Fe-4S] cluster.</text>
</comment>
<feature type="binding site" evidence="8 10">
    <location>
        <position position="18"/>
    </location>
    <ligand>
        <name>[4Fe-4S] cluster</name>
        <dbReference type="ChEBI" id="CHEBI:49883"/>
    </ligand>
</feature>
<dbReference type="GO" id="GO:0046356">
    <property type="term" value="P:acetyl-CoA catabolic process"/>
    <property type="evidence" value="ECO:0007669"/>
    <property type="project" value="InterPro"/>
</dbReference>
<feature type="binding site" evidence="9">
    <location>
        <position position="455"/>
    </location>
    <ligand>
        <name>5-methoxybenzimidazolylcob(I)amide</name>
        <dbReference type="ChEBI" id="CHEBI:157765"/>
    </ligand>
</feature>
<dbReference type="Proteomes" id="UP000030624">
    <property type="component" value="Chromosome"/>
</dbReference>
<dbReference type="EMBL" id="CP009552">
    <property type="protein sequence ID" value="AIY89411.1"/>
    <property type="molecule type" value="Genomic_DNA"/>
</dbReference>
<comment type="cofactor">
    <cofactor evidence="8">
        <name>corrinoid</name>
        <dbReference type="ChEBI" id="CHEBI:33913"/>
    </cofactor>
</comment>
<organism evidence="12 13">
    <name type="scientific">Geoglobus acetivorans</name>
    <dbReference type="NCBI Taxonomy" id="565033"/>
    <lineage>
        <taxon>Archaea</taxon>
        <taxon>Methanobacteriati</taxon>
        <taxon>Methanobacteriota</taxon>
        <taxon>Archaeoglobi</taxon>
        <taxon>Archaeoglobales</taxon>
        <taxon>Archaeoglobaceae</taxon>
        <taxon>Geoglobus</taxon>
    </lineage>
</organism>
<dbReference type="HOGENOM" id="CLU_050002_0_0_2"/>
<dbReference type="GO" id="GO:0005506">
    <property type="term" value="F:iron ion binding"/>
    <property type="evidence" value="ECO:0007669"/>
    <property type="project" value="UniProtKB-UniRule"/>
</dbReference>
<dbReference type="InterPro" id="IPR016041">
    <property type="entry name" value="Ac-CoA_synth_d_su_TIM-brl"/>
</dbReference>
<dbReference type="Gene3D" id="1.10.15.40">
    <property type="entry name" value="Electron transport complex subunit B, putative Fe-S cluster"/>
    <property type="match status" value="1"/>
</dbReference>
<evidence type="ECO:0000256" key="10">
    <source>
        <dbReference type="PIRSR" id="PIRSR000376-2"/>
    </source>
</evidence>
<evidence type="ECO:0000256" key="4">
    <source>
        <dbReference type="ARBA" id="ARBA00022723"/>
    </source>
</evidence>
<dbReference type="Pfam" id="PF04060">
    <property type="entry name" value="FeS"/>
    <property type="match status" value="1"/>
</dbReference>
<comment type="function">
    <text evidence="8">Part of a complex that catalyzes the reversible cleavage of acetyl-CoA, allowing autotrophic growth from CO(2).</text>
</comment>
<evidence type="ECO:0000313" key="12">
    <source>
        <dbReference type="EMBL" id="AIY89411.1"/>
    </source>
</evidence>
<reference evidence="12 13" key="1">
    <citation type="journal article" date="2015" name="Appl. Environ. Microbiol.">
        <title>The Geoglobus acetivorans genome: Fe(III) reduction, acetate utilization, autotrophic growth, and degradation of aromatic compounds in a hyperthermophilic archaeon.</title>
        <authorList>
            <person name="Mardanov A.V."/>
            <person name="Slododkina G.B."/>
            <person name="Slobodkin A.I."/>
            <person name="Beletsky A.V."/>
            <person name="Gavrilov S.N."/>
            <person name="Kublanov I.V."/>
            <person name="Bonch-Osmolovskaya E.A."/>
            <person name="Skryabin K.G."/>
            <person name="Ravin N.V."/>
        </authorList>
    </citation>
    <scope>NUCLEOTIDE SEQUENCE [LARGE SCALE GENOMIC DNA]</scope>
    <source>
        <strain evidence="12 13">SBH6</strain>
    </source>
</reference>
<keyword evidence="3 8" id="KW-0808">Transferase</keyword>
<feature type="binding site" evidence="9">
    <location>
        <position position="368"/>
    </location>
    <ligand>
        <name>5-methoxybenzimidazolylcob(I)amide</name>
        <dbReference type="ChEBI" id="CHEBI:157765"/>
    </ligand>
</feature>
<keyword evidence="6 8" id="KW-0411">Iron-sulfur</keyword>
<dbReference type="InterPro" id="IPR051069">
    <property type="entry name" value="ACDS_complex_subunit"/>
</dbReference>
<evidence type="ECO:0000256" key="7">
    <source>
        <dbReference type="ARBA" id="ARBA00023285"/>
    </source>
</evidence>
<feature type="binding site" evidence="9">
    <location>
        <begin position="392"/>
        <end position="395"/>
    </location>
    <ligand>
        <name>5-methoxybenzimidazolylcob(I)amide</name>
        <dbReference type="ChEBI" id="CHEBI:157765"/>
    </ligand>
</feature>
<dbReference type="PANTHER" id="PTHR36214:SF3">
    <property type="entry name" value="ACETYL-COA DECARBONYLASE_SYNTHASE COMPLEX SUBUNIT GAMMA"/>
    <property type="match status" value="1"/>
</dbReference>
<evidence type="ECO:0000256" key="2">
    <source>
        <dbReference type="ARBA" id="ARBA00022603"/>
    </source>
</evidence>
<dbReference type="SUPFAM" id="SSF51717">
    <property type="entry name" value="Dihydropteroate synthetase-like"/>
    <property type="match status" value="1"/>
</dbReference>
<evidence type="ECO:0000256" key="1">
    <source>
        <dbReference type="ARBA" id="ARBA00022485"/>
    </source>
</evidence>
<dbReference type="PANTHER" id="PTHR36214">
    <property type="match status" value="1"/>
</dbReference>
<evidence type="ECO:0000256" key="9">
    <source>
        <dbReference type="PIRSR" id="PIRSR000376-1"/>
    </source>
</evidence>
<evidence type="ECO:0000256" key="6">
    <source>
        <dbReference type="ARBA" id="ARBA00023014"/>
    </source>
</evidence>
<dbReference type="PIRSF" id="PIRSF000376">
    <property type="entry name" value="AcCoA_decarb_gamma"/>
    <property type="match status" value="1"/>
</dbReference>
<dbReference type="HAMAP" id="MF_01136">
    <property type="entry name" value="CdhE"/>
    <property type="match status" value="1"/>
</dbReference>
<dbReference type="GO" id="GO:0051539">
    <property type="term" value="F:4 iron, 4 sulfur cluster binding"/>
    <property type="evidence" value="ECO:0007669"/>
    <property type="project" value="UniProtKB-KW"/>
</dbReference>